<organism evidence="4 5">
    <name type="scientific">Halovenus salina</name>
    <dbReference type="NCBI Taxonomy" id="1510225"/>
    <lineage>
        <taxon>Archaea</taxon>
        <taxon>Methanobacteriati</taxon>
        <taxon>Methanobacteriota</taxon>
        <taxon>Stenosarchaea group</taxon>
        <taxon>Halobacteria</taxon>
        <taxon>Halobacteriales</taxon>
        <taxon>Haloarculaceae</taxon>
        <taxon>Halovenus</taxon>
    </lineage>
</organism>
<keyword evidence="2" id="KW-1133">Transmembrane helix</keyword>
<evidence type="ECO:0000256" key="1">
    <source>
        <dbReference type="SAM" id="MobiDB-lite"/>
    </source>
</evidence>
<dbReference type="InterPro" id="IPR018649">
    <property type="entry name" value="SHOCT"/>
</dbReference>
<feature type="compositionally biased region" description="Basic and acidic residues" evidence="1">
    <location>
        <begin position="125"/>
        <end position="141"/>
    </location>
</feature>
<dbReference type="AlphaFoldDB" id="A0ABD5W283"/>
<keyword evidence="2" id="KW-0472">Membrane</keyword>
<reference evidence="4 5" key="1">
    <citation type="journal article" date="2019" name="Int. J. Syst. Evol. Microbiol.">
        <title>The Global Catalogue of Microorganisms (GCM) 10K type strain sequencing project: providing services to taxonomists for standard genome sequencing and annotation.</title>
        <authorList>
            <consortium name="The Broad Institute Genomics Platform"/>
            <consortium name="The Broad Institute Genome Sequencing Center for Infectious Disease"/>
            <person name="Wu L."/>
            <person name="Ma J."/>
        </authorList>
    </citation>
    <scope>NUCLEOTIDE SEQUENCE [LARGE SCALE GENOMIC DNA]</scope>
    <source>
        <strain evidence="4 5">JCM 30072</strain>
    </source>
</reference>
<dbReference type="EMBL" id="JBHSZI010000001">
    <property type="protein sequence ID" value="MFC7058316.1"/>
    <property type="molecule type" value="Genomic_DNA"/>
</dbReference>
<keyword evidence="2" id="KW-0812">Transmembrane</keyword>
<dbReference type="RefSeq" id="WP_267164129.1">
    <property type="nucleotide sequence ID" value="NZ_CP112972.1"/>
</dbReference>
<dbReference type="Pfam" id="PF09851">
    <property type="entry name" value="SHOCT"/>
    <property type="match status" value="1"/>
</dbReference>
<feature type="transmembrane region" description="Helical" evidence="2">
    <location>
        <begin position="20"/>
        <end position="41"/>
    </location>
</feature>
<feature type="transmembrane region" description="Helical" evidence="2">
    <location>
        <begin position="47"/>
        <end position="69"/>
    </location>
</feature>
<protein>
    <submittedName>
        <fullName evidence="4">SHOCT domain-containing protein</fullName>
    </submittedName>
</protein>
<dbReference type="Proteomes" id="UP001596445">
    <property type="component" value="Unassembled WGS sequence"/>
</dbReference>
<evidence type="ECO:0000256" key="2">
    <source>
        <dbReference type="SAM" id="Phobius"/>
    </source>
</evidence>
<feature type="region of interest" description="Disordered" evidence="1">
    <location>
        <begin position="113"/>
        <end position="150"/>
    </location>
</feature>
<sequence length="150" mass="16273">MNSSSLTAFGGQQSGERHPLAPVVVSAVTVLTLTVAFGLLALGIEHFWVVFVVGFGGVLPTAVGALASLEARDTDERNQTREAASADEEALATLRTRYARGELTDEEFEHRVEQLLEAPNTTGNGHERRESETRRAERGRVEQSAARGKR</sequence>
<proteinExistence type="predicted"/>
<dbReference type="GeneID" id="76630303"/>
<evidence type="ECO:0000313" key="5">
    <source>
        <dbReference type="Proteomes" id="UP001596445"/>
    </source>
</evidence>
<gene>
    <name evidence="4" type="ORF">ACFQQG_09170</name>
</gene>
<name>A0ABD5W283_9EURY</name>
<evidence type="ECO:0000259" key="3">
    <source>
        <dbReference type="Pfam" id="PF09851"/>
    </source>
</evidence>
<feature type="domain" description="SHOCT" evidence="3">
    <location>
        <begin position="89"/>
        <end position="116"/>
    </location>
</feature>
<accession>A0ABD5W283</accession>
<evidence type="ECO:0000313" key="4">
    <source>
        <dbReference type="EMBL" id="MFC7058316.1"/>
    </source>
</evidence>
<comment type="caution">
    <text evidence="4">The sequence shown here is derived from an EMBL/GenBank/DDBJ whole genome shotgun (WGS) entry which is preliminary data.</text>
</comment>
<keyword evidence="5" id="KW-1185">Reference proteome</keyword>